<feature type="transmembrane region" description="Helical" evidence="9">
    <location>
        <begin position="216"/>
        <end position="235"/>
    </location>
</feature>
<feature type="transmembrane region" description="Helical" evidence="9">
    <location>
        <begin position="176"/>
        <end position="204"/>
    </location>
</feature>
<feature type="transmembrane region" description="Helical" evidence="9">
    <location>
        <begin position="372"/>
        <end position="398"/>
    </location>
</feature>
<evidence type="ECO:0000256" key="9">
    <source>
        <dbReference type="SAM" id="Phobius"/>
    </source>
</evidence>
<evidence type="ECO:0000256" key="1">
    <source>
        <dbReference type="ARBA" id="ARBA00004651"/>
    </source>
</evidence>
<feature type="transmembrane region" description="Helical" evidence="9">
    <location>
        <begin position="144"/>
        <end position="164"/>
    </location>
</feature>
<keyword evidence="5" id="KW-0813">Transport</keyword>
<name>A5DBX6_PICGU</name>
<evidence type="ECO:0000256" key="3">
    <source>
        <dbReference type="ARBA" id="ARBA00022692"/>
    </source>
</evidence>
<organism evidence="10 11">
    <name type="scientific">Meyerozyma guilliermondii (strain ATCC 6260 / CBS 566 / DSM 6381 / JCM 1539 / NBRC 10279 / NRRL Y-324)</name>
    <name type="common">Yeast</name>
    <name type="synonym">Candida guilliermondii</name>
    <dbReference type="NCBI Taxonomy" id="294746"/>
    <lineage>
        <taxon>Eukaryota</taxon>
        <taxon>Fungi</taxon>
        <taxon>Dikarya</taxon>
        <taxon>Ascomycota</taxon>
        <taxon>Saccharomycotina</taxon>
        <taxon>Pichiomycetes</taxon>
        <taxon>Debaryomycetaceae</taxon>
        <taxon>Meyerozyma</taxon>
    </lineage>
</organism>
<dbReference type="OMA" id="STHIADM"/>
<keyword evidence="4 9" id="KW-1133">Transmembrane helix</keyword>
<dbReference type="OrthoDB" id="3358017at2759"/>
<dbReference type="GO" id="GO:0000324">
    <property type="term" value="C:fungal-type vacuole"/>
    <property type="evidence" value="ECO:0007669"/>
    <property type="project" value="TreeGrafter"/>
</dbReference>
<comment type="subcellular location">
    <subcellularLocation>
        <location evidence="1">Cell membrane</location>
        <topology evidence="1">Multi-pass membrane protein</topology>
    </subcellularLocation>
</comment>
<dbReference type="Proteomes" id="UP000001997">
    <property type="component" value="Unassembled WGS sequence"/>
</dbReference>
<dbReference type="VEuPathDB" id="FungiDB:PGUG_00781"/>
<feature type="transmembrane region" description="Helical" evidence="9">
    <location>
        <begin position="118"/>
        <end position="137"/>
    </location>
</feature>
<dbReference type="FunCoup" id="A5DBX6">
    <property type="interactions" value="44"/>
</dbReference>
<evidence type="ECO:0000313" key="10">
    <source>
        <dbReference type="EMBL" id="EDK36683.1"/>
    </source>
</evidence>
<dbReference type="PANTHER" id="PTHR31465">
    <property type="entry name" value="PROTEIN RTA1-RELATED"/>
    <property type="match status" value="1"/>
</dbReference>
<dbReference type="GO" id="GO:0006869">
    <property type="term" value="P:lipid transport"/>
    <property type="evidence" value="ECO:0007669"/>
    <property type="project" value="UniProtKB-KW"/>
</dbReference>
<dbReference type="KEGG" id="pgu:PGUG_00781"/>
<keyword evidence="11" id="KW-1185">Reference proteome</keyword>
<keyword evidence="5" id="KW-0445">Lipid transport</keyword>
<evidence type="ECO:0000256" key="7">
    <source>
        <dbReference type="ARBA" id="ARBA00037472"/>
    </source>
</evidence>
<feature type="transmembrane region" description="Helical" evidence="9">
    <location>
        <begin position="337"/>
        <end position="357"/>
    </location>
</feature>
<evidence type="ECO:0000256" key="2">
    <source>
        <dbReference type="ARBA" id="ARBA00009969"/>
    </source>
</evidence>
<dbReference type="eggNOG" id="ENOG502QU4U">
    <property type="taxonomic scope" value="Eukaryota"/>
</dbReference>
<gene>
    <name evidence="10" type="ORF">PGUG_00781</name>
</gene>
<evidence type="ECO:0000256" key="5">
    <source>
        <dbReference type="ARBA" id="ARBA00023055"/>
    </source>
</evidence>
<dbReference type="Pfam" id="PF04479">
    <property type="entry name" value="RTA1"/>
    <property type="match status" value="1"/>
</dbReference>
<dbReference type="EMBL" id="CH408155">
    <property type="protein sequence ID" value="EDK36683.1"/>
    <property type="molecule type" value="Genomic_DNA"/>
</dbReference>
<evidence type="ECO:0000256" key="8">
    <source>
        <dbReference type="ARBA" id="ARBA00041117"/>
    </source>
</evidence>
<feature type="transmembrane region" description="Helical" evidence="9">
    <location>
        <begin position="255"/>
        <end position="275"/>
    </location>
</feature>
<evidence type="ECO:0000313" key="11">
    <source>
        <dbReference type="Proteomes" id="UP000001997"/>
    </source>
</evidence>
<comment type="similarity">
    <text evidence="2">Belongs to the lipid-translocating exporter (LTE) (TC 9.A.26.1) family.</text>
</comment>
<evidence type="ECO:0000256" key="4">
    <source>
        <dbReference type="ARBA" id="ARBA00022989"/>
    </source>
</evidence>
<sequence length="435" mass="49661">MSSYLVTSIPKWTPSSIPTHTVLTSVAATHSSKLAKSLSSATARLATETLTENIQSLTWVVRGAQASLTVISAENVLATATDSSVQARATQAIFDATLNMKELVDEQNLYGYNLNVGANYFFLVVYGIITLYFLLMCTISRYHWFNITFLLGYGLEFVGFFGRIKSIHDVTNTNWYIMQFLPLTIAPAFIMAGIYFFLAQLTVVYGRQFSKLRPMWYSYLFILCDIASLLIQAAGASISSDTSNSQKMEHIGLDVVIGGVSFQLLAMTIFILLWLDFFRKVYFANNSDTATMNATFKNYLRMHWSTEKAYNFQRNVREPYYNSKFADIRSRKLMRYFPLYVSISLVLIYLRCVYRIVEFAVGFSGFIVNHEAFMMVFDAMMISLAGCIYLCFHPVWVFGRHNVLKRKHISKRKDVEEELKSNSETEMMKDFADPS</sequence>
<protein>
    <recommendedName>
        <fullName evidence="8">Sphingoid long-chain base transporter RSB1</fullName>
    </recommendedName>
</protein>
<dbReference type="InParanoid" id="A5DBX6"/>
<dbReference type="AlphaFoldDB" id="A5DBX6"/>
<dbReference type="GO" id="GO:0005886">
    <property type="term" value="C:plasma membrane"/>
    <property type="evidence" value="ECO:0007669"/>
    <property type="project" value="UniProtKB-SubCell"/>
</dbReference>
<dbReference type="HOGENOM" id="CLU_033465_6_3_1"/>
<accession>A5DBX6</accession>
<dbReference type="RefSeq" id="XP_001487404.1">
    <property type="nucleotide sequence ID" value="XM_001487354.1"/>
</dbReference>
<proteinExistence type="inferred from homology"/>
<dbReference type="InterPro" id="IPR007568">
    <property type="entry name" value="RTA1"/>
</dbReference>
<evidence type="ECO:0000256" key="6">
    <source>
        <dbReference type="ARBA" id="ARBA00023136"/>
    </source>
</evidence>
<comment type="function">
    <text evidence="7">Catalyzes the ATP-dependent translocation of sphingoid long-chain bases (LCBs) from the cytoplasmic site toward the extracytoplasmic side of the membrane (flip-flop). Involved in the establishment of the functional lipid asymmetry of the plasma membrane. Regulates intracellular levels of LCBs, sphingolipid precursors that are growth inhibitory at increased levels.</text>
</comment>
<keyword evidence="6 9" id="KW-0472">Membrane</keyword>
<keyword evidence="3 9" id="KW-0812">Transmembrane</keyword>
<dbReference type="GeneID" id="5129079"/>
<dbReference type="PANTHER" id="PTHR31465:SF9">
    <property type="entry name" value="SPHINGOID LONG-CHAIN BASE TRANSPORTER RSB1"/>
    <property type="match status" value="1"/>
</dbReference>
<reference evidence="10 11" key="1">
    <citation type="journal article" date="2009" name="Nature">
        <title>Evolution of pathogenicity and sexual reproduction in eight Candida genomes.</title>
        <authorList>
            <person name="Butler G."/>
            <person name="Rasmussen M.D."/>
            <person name="Lin M.F."/>
            <person name="Santos M.A."/>
            <person name="Sakthikumar S."/>
            <person name="Munro C.A."/>
            <person name="Rheinbay E."/>
            <person name="Grabherr M."/>
            <person name="Forche A."/>
            <person name="Reedy J.L."/>
            <person name="Agrafioti I."/>
            <person name="Arnaud M.B."/>
            <person name="Bates S."/>
            <person name="Brown A.J."/>
            <person name="Brunke S."/>
            <person name="Costanzo M.C."/>
            <person name="Fitzpatrick D.A."/>
            <person name="de Groot P.W."/>
            <person name="Harris D."/>
            <person name="Hoyer L.L."/>
            <person name="Hube B."/>
            <person name="Klis F.M."/>
            <person name="Kodira C."/>
            <person name="Lennard N."/>
            <person name="Logue M.E."/>
            <person name="Martin R."/>
            <person name="Neiman A.M."/>
            <person name="Nikolaou E."/>
            <person name="Quail M.A."/>
            <person name="Quinn J."/>
            <person name="Santos M.C."/>
            <person name="Schmitzberger F.F."/>
            <person name="Sherlock G."/>
            <person name="Shah P."/>
            <person name="Silverstein K.A."/>
            <person name="Skrzypek M.S."/>
            <person name="Soll D."/>
            <person name="Staggs R."/>
            <person name="Stansfield I."/>
            <person name="Stumpf M.P."/>
            <person name="Sudbery P.E."/>
            <person name="Srikantha T."/>
            <person name="Zeng Q."/>
            <person name="Berman J."/>
            <person name="Berriman M."/>
            <person name="Heitman J."/>
            <person name="Gow N.A."/>
            <person name="Lorenz M.C."/>
            <person name="Birren B.W."/>
            <person name="Kellis M."/>
            <person name="Cuomo C.A."/>
        </authorList>
    </citation>
    <scope>NUCLEOTIDE SEQUENCE [LARGE SCALE GENOMIC DNA]</scope>
    <source>
        <strain evidence="11">ATCC 6260 / CBS 566 / DSM 6381 / JCM 1539 / NBRC 10279 / NRRL Y-324</strain>
    </source>
</reference>